<evidence type="ECO:0000313" key="1">
    <source>
        <dbReference type="EMBL" id="KAL2713063.1"/>
    </source>
</evidence>
<dbReference type="Proteomes" id="UP001607302">
    <property type="component" value="Unassembled WGS sequence"/>
</dbReference>
<sequence>MARWTLAFNAKLLVTRMEELYSSFKHSRSRLTLKLQFPIIPFLLMISNRSLIENVIVGSVTASKSYGRVESDRDSAFSSDMSKTLTGSYLATGRYCIRTTKSTTGTSTSSPSYNSISYSHRLAFPRSISGCVDFLRKMRFEMKSSQQSGINTSNTLRERSHVIKTKFILFYCDLTDRKITVSRDYNKRLLVDAIISQAIRGMIQNGRETVVSSENVYPTES</sequence>
<dbReference type="EMBL" id="JAUDFV010000161">
    <property type="protein sequence ID" value="KAL2713063.1"/>
    <property type="molecule type" value="Genomic_DNA"/>
</dbReference>
<comment type="caution">
    <text evidence="1">The sequence shown here is derived from an EMBL/GenBank/DDBJ whole genome shotgun (WGS) entry which is preliminary data.</text>
</comment>
<gene>
    <name evidence="1" type="ORF">V1478_017256</name>
</gene>
<keyword evidence="2" id="KW-1185">Reference proteome</keyword>
<accession>A0ABD1ZXK2</accession>
<name>A0ABD1ZXK2_VESSQ</name>
<organism evidence="1 2">
    <name type="scientific">Vespula squamosa</name>
    <name type="common">Southern yellow jacket</name>
    <name type="synonym">Wasp</name>
    <dbReference type="NCBI Taxonomy" id="30214"/>
    <lineage>
        <taxon>Eukaryota</taxon>
        <taxon>Metazoa</taxon>
        <taxon>Ecdysozoa</taxon>
        <taxon>Arthropoda</taxon>
        <taxon>Hexapoda</taxon>
        <taxon>Insecta</taxon>
        <taxon>Pterygota</taxon>
        <taxon>Neoptera</taxon>
        <taxon>Endopterygota</taxon>
        <taxon>Hymenoptera</taxon>
        <taxon>Apocrita</taxon>
        <taxon>Aculeata</taxon>
        <taxon>Vespoidea</taxon>
        <taxon>Vespidae</taxon>
        <taxon>Vespinae</taxon>
        <taxon>Vespula</taxon>
    </lineage>
</organism>
<evidence type="ECO:0000313" key="2">
    <source>
        <dbReference type="Proteomes" id="UP001607302"/>
    </source>
</evidence>
<dbReference type="AlphaFoldDB" id="A0ABD1ZXK2"/>
<protein>
    <submittedName>
        <fullName evidence="1">Uncharacterized protein</fullName>
    </submittedName>
</protein>
<proteinExistence type="predicted"/>
<reference evidence="1 2" key="1">
    <citation type="journal article" date="2024" name="Ann. Entomol. Soc. Am.">
        <title>Genomic analyses of the southern and eastern yellowjacket wasps (Hymenoptera: Vespidae) reveal evolutionary signatures of social life.</title>
        <authorList>
            <person name="Catto M.A."/>
            <person name="Caine P.B."/>
            <person name="Orr S.E."/>
            <person name="Hunt B.G."/>
            <person name="Goodisman M.A.D."/>
        </authorList>
    </citation>
    <scope>NUCLEOTIDE SEQUENCE [LARGE SCALE GENOMIC DNA]</scope>
    <source>
        <strain evidence="1">233</strain>
        <tissue evidence="1">Head and thorax</tissue>
    </source>
</reference>